<gene>
    <name evidence="3" type="ORF">SCLAV_p0985</name>
</gene>
<dbReference type="Proteomes" id="UP000002357">
    <property type="component" value="Plasmid pSCL4"/>
</dbReference>
<protein>
    <recommendedName>
        <fullName evidence="2">Terpene synthase</fullName>
        <ecNumber evidence="2">4.2.3.-</ecNumber>
    </recommendedName>
</protein>
<dbReference type="GO" id="GO:0046872">
    <property type="term" value="F:metal ion binding"/>
    <property type="evidence" value="ECO:0007669"/>
    <property type="project" value="UniProtKB-KW"/>
</dbReference>
<sequence>MPFPARPLNAGMEQARQRMWAWIDHFGLGPSEASHQRLSQLRLEVITARYYPFVEPSALPLLALHMAWAWCVDEQFDDGPAGRDPRWCLTALRGLRDAVLGGSHIPGNPLEAAAADFHRRLGEVHSPRWVRDYTDVTTRWLWSYYAESLDRATDRHQPLPDYRRHRQVTSGEHMFFMLAEHGAGRELPDSVSRLPAYIALQDAAAEHMGLLNDIVSLPKEEPIGDVHNAVTLVSRHSRVPAAEAAEAVNDMLTDCVHRMLAAEDELPGQLDAVGVTERTRADALAMVEAIKAHTRGNFDWHFEVSRYAGPGQLDEAGSPAYVADVLGGARTGAD</sequence>
<dbReference type="InterPro" id="IPR034686">
    <property type="entry name" value="Terpene_cyclase-like_2"/>
</dbReference>
<dbReference type="eggNOG" id="ENOG5033VJC">
    <property type="taxonomic scope" value="Bacteria"/>
</dbReference>
<evidence type="ECO:0000313" key="3">
    <source>
        <dbReference type="EMBL" id="EFG04472.2"/>
    </source>
</evidence>
<dbReference type="InterPro" id="IPR008949">
    <property type="entry name" value="Isoprenoid_synthase_dom_sf"/>
</dbReference>
<keyword evidence="1 2" id="KW-0456">Lyase</keyword>
<dbReference type="GO" id="GO:0010333">
    <property type="term" value="F:terpene synthase activity"/>
    <property type="evidence" value="ECO:0007669"/>
    <property type="project" value="InterPro"/>
</dbReference>
<dbReference type="PANTHER" id="PTHR35201">
    <property type="entry name" value="TERPENE SYNTHASE"/>
    <property type="match status" value="1"/>
</dbReference>
<comment type="cofactor">
    <cofactor evidence="2">
        <name>Mg(2+)</name>
        <dbReference type="ChEBI" id="CHEBI:18420"/>
    </cofactor>
</comment>
<dbReference type="SFLD" id="SFLDS00005">
    <property type="entry name" value="Isoprenoid_Synthase_Type_I"/>
    <property type="match status" value="1"/>
</dbReference>
<geneLocation type="plasmid" evidence="3 4">
    <name>pSCL4</name>
</geneLocation>
<dbReference type="EC" id="4.2.3.-" evidence="2"/>
<evidence type="ECO:0000256" key="2">
    <source>
        <dbReference type="RuleBase" id="RU366034"/>
    </source>
</evidence>
<dbReference type="Gene3D" id="1.10.600.10">
    <property type="entry name" value="Farnesyl Diphosphate Synthase"/>
    <property type="match status" value="1"/>
</dbReference>
<dbReference type="Pfam" id="PF19086">
    <property type="entry name" value="Terpene_syn_C_2"/>
    <property type="match status" value="1"/>
</dbReference>
<dbReference type="EMBL" id="CM000914">
    <property type="protein sequence ID" value="EFG04472.2"/>
    <property type="molecule type" value="Genomic_DNA"/>
</dbReference>
<organism evidence="3 4">
    <name type="scientific">Streptomyces clavuligerus</name>
    <dbReference type="NCBI Taxonomy" id="1901"/>
    <lineage>
        <taxon>Bacteria</taxon>
        <taxon>Bacillati</taxon>
        <taxon>Actinomycetota</taxon>
        <taxon>Actinomycetes</taxon>
        <taxon>Kitasatosporales</taxon>
        <taxon>Streptomycetaceae</taxon>
        <taxon>Streptomyces</taxon>
    </lineage>
</organism>
<evidence type="ECO:0000313" key="4">
    <source>
        <dbReference type="Proteomes" id="UP000002357"/>
    </source>
</evidence>
<proteinExistence type="inferred from homology"/>
<dbReference type="AlphaFoldDB" id="D5SKM9"/>
<keyword evidence="4" id="KW-1185">Reference proteome</keyword>
<reference evidence="3 4" key="1">
    <citation type="journal article" date="2010" name="Genome Biol. Evol.">
        <title>The sequence of a 1.8-mb bacterial linear plasmid reveals a rich evolutionary reservoir of secondary metabolic pathways.</title>
        <authorList>
            <person name="Medema M.H."/>
            <person name="Trefzer A."/>
            <person name="Kovalchuk A."/>
            <person name="van den Berg M."/>
            <person name="Mueller U."/>
            <person name="Heijne W."/>
            <person name="Wu L."/>
            <person name="Alam M.T."/>
            <person name="Ronning C.M."/>
            <person name="Nierman W.C."/>
            <person name="Bovenberg R.A.L."/>
            <person name="Breitling R."/>
            <person name="Takano E."/>
        </authorList>
    </citation>
    <scope>NUCLEOTIDE SEQUENCE [LARGE SCALE GENOMIC DNA]</scope>
    <source>
        <strain evidence="4">ATCC 27064 / DSM 738 / JCM 4710 / NBRC 13307 / NCIMB 12785 / NRRL 3585 / VKM Ac-602</strain>
        <plasmid evidence="3">pSCL4</plasmid>
    </source>
</reference>
<dbReference type="KEGG" id="sclf:BB341_29060"/>
<comment type="similarity">
    <text evidence="2">Belongs to the terpene synthase family.</text>
</comment>
<dbReference type="PANTHER" id="PTHR35201:SF4">
    <property type="entry name" value="BETA-PINACENE SYNTHASE-RELATED"/>
    <property type="match status" value="1"/>
</dbReference>
<dbReference type="SMR" id="D5SKM9"/>
<name>D5SKM9_STRCL</name>
<evidence type="ECO:0000256" key="1">
    <source>
        <dbReference type="ARBA" id="ARBA00023239"/>
    </source>
</evidence>
<dbReference type="SFLD" id="SFLDG01020">
    <property type="entry name" value="Terpene_Cyclase_Like_2"/>
    <property type="match status" value="1"/>
</dbReference>
<keyword evidence="2" id="KW-0479">Metal-binding</keyword>
<accession>D5SKM9</accession>
<keyword evidence="3" id="KW-0614">Plasmid</keyword>
<keyword evidence="2" id="KW-0460">Magnesium</keyword>
<dbReference type="SUPFAM" id="SSF48576">
    <property type="entry name" value="Terpenoid synthases"/>
    <property type="match status" value="1"/>
</dbReference>